<evidence type="ECO:0000313" key="3">
    <source>
        <dbReference type="Proteomes" id="UP001447188"/>
    </source>
</evidence>
<dbReference type="InterPro" id="IPR007146">
    <property type="entry name" value="Sas10/Utp3/C1D"/>
</dbReference>
<dbReference type="EMBL" id="JBBBZM010000018">
    <property type="protein sequence ID" value="KAL0638796.1"/>
    <property type="molecule type" value="Genomic_DNA"/>
</dbReference>
<dbReference type="Pfam" id="PF04000">
    <property type="entry name" value="Sas10_Utp3"/>
    <property type="match status" value="1"/>
</dbReference>
<accession>A0ABR3GS81</accession>
<reference evidence="2 3" key="1">
    <citation type="submission" date="2024-02" db="EMBL/GenBank/DDBJ databases">
        <title>Discinaceae phylogenomics.</title>
        <authorList>
            <person name="Dirks A.C."/>
            <person name="James T.Y."/>
        </authorList>
    </citation>
    <scope>NUCLEOTIDE SEQUENCE [LARGE SCALE GENOMIC DNA]</scope>
    <source>
        <strain evidence="2 3">ACD0624</strain>
    </source>
</reference>
<feature type="compositionally biased region" description="Basic and acidic residues" evidence="1">
    <location>
        <begin position="321"/>
        <end position="358"/>
    </location>
</feature>
<dbReference type="Proteomes" id="UP001447188">
    <property type="component" value="Unassembled WGS sequence"/>
</dbReference>
<feature type="compositionally biased region" description="Basic and acidic residues" evidence="1">
    <location>
        <begin position="275"/>
        <end position="289"/>
    </location>
</feature>
<organism evidence="2 3">
    <name type="scientific">Discina gigas</name>
    <dbReference type="NCBI Taxonomy" id="1032678"/>
    <lineage>
        <taxon>Eukaryota</taxon>
        <taxon>Fungi</taxon>
        <taxon>Dikarya</taxon>
        <taxon>Ascomycota</taxon>
        <taxon>Pezizomycotina</taxon>
        <taxon>Pezizomycetes</taxon>
        <taxon>Pezizales</taxon>
        <taxon>Discinaceae</taxon>
        <taxon>Discina</taxon>
    </lineage>
</organism>
<name>A0ABR3GS81_9PEZI</name>
<gene>
    <name evidence="2" type="ORF">Q9L58_002222</name>
</gene>
<keyword evidence="3" id="KW-1185">Reference proteome</keyword>
<feature type="compositionally biased region" description="Basic and acidic residues" evidence="1">
    <location>
        <begin position="371"/>
        <end position="382"/>
    </location>
</feature>
<evidence type="ECO:0000313" key="2">
    <source>
        <dbReference type="EMBL" id="KAL0638796.1"/>
    </source>
</evidence>
<feature type="region of interest" description="Disordered" evidence="1">
    <location>
        <begin position="209"/>
        <end position="242"/>
    </location>
</feature>
<feature type="region of interest" description="Disordered" evidence="1">
    <location>
        <begin position="255"/>
        <end position="388"/>
    </location>
</feature>
<feature type="compositionally biased region" description="Basic and acidic residues" evidence="1">
    <location>
        <begin position="225"/>
        <end position="236"/>
    </location>
</feature>
<dbReference type="PANTHER" id="PTHR13237:SF9">
    <property type="entry name" value="NEUROGUIDIN"/>
    <property type="match status" value="1"/>
</dbReference>
<feature type="compositionally biased region" description="Polar residues" evidence="1">
    <location>
        <begin position="212"/>
        <end position="224"/>
    </location>
</feature>
<protein>
    <submittedName>
        <fullName evidence="2">Uncharacterized protein</fullName>
    </submittedName>
</protein>
<sequence>MATPTPPSITETLDTLITSIQAAFASLEAPEFPSITPPENGISLLDVKNELLLSYLHNVVFLVLIKLRSKPLDGSKKGGEVGSEVVRDLVKLRLLLEKGVKPLETKLKYQIDKVVAAAVDDEIVAAGALPLSAGGREAEESEDDEDGVEHDDYGYYGHPKKAATLAVPVSALSNTELSFRPNPLALAKPSAPALPASGEDAKDGVYRPPRISATSMPELPTTTGKPDKEARNAERMGKKKSHMLDEFIADELSTAPMAQPSIGSTIVAGGRVMKSARERREETERKEYEESNFVRLPALSKKELRERKRKGGDEEGQFGGEDWRSFAGDLDRLTKSTERSGGKSGRLLEKSRKRRGDDELGGGGGRGLGENFERRKSKLDNRAKKRKV</sequence>
<proteinExistence type="predicted"/>
<comment type="caution">
    <text evidence="2">The sequence shown here is derived from an EMBL/GenBank/DDBJ whole genome shotgun (WGS) entry which is preliminary data.</text>
</comment>
<evidence type="ECO:0000256" key="1">
    <source>
        <dbReference type="SAM" id="MobiDB-lite"/>
    </source>
</evidence>
<dbReference type="PANTHER" id="PTHR13237">
    <property type="entry name" value="SOMETHING ABOUT SILENCING PROTEIN 10-RELATED"/>
    <property type="match status" value="1"/>
</dbReference>